<evidence type="ECO:0000256" key="2">
    <source>
        <dbReference type="SAM" id="MobiDB-lite"/>
    </source>
</evidence>
<keyword evidence="5" id="KW-1185">Reference proteome</keyword>
<dbReference type="OrthoDB" id="6057489at2"/>
<sequence length="99" mass="10738">MRTDQTFHYGYDNLGRITSVSAPSGTPGTSYSYDLFNQVRTVSANGQTITNSHDSLGQLLSQAGPNGTVSYQYDTAGRGFHRDARPRPAAPVCGRRWPG</sequence>
<name>A0A4V3RXX4_9PROT</name>
<protein>
    <recommendedName>
        <fullName evidence="3">Teneurin-like YD-shell domain-containing protein</fullName>
    </recommendedName>
</protein>
<dbReference type="InterPro" id="IPR056823">
    <property type="entry name" value="TEN-like_YD-shell"/>
</dbReference>
<feature type="region of interest" description="Disordered" evidence="2">
    <location>
        <begin position="78"/>
        <end position="99"/>
    </location>
</feature>
<comment type="caution">
    <text evidence="4">The sequence shown here is derived from an EMBL/GenBank/DDBJ whole genome shotgun (WGS) entry which is preliminary data.</text>
</comment>
<evidence type="ECO:0000256" key="1">
    <source>
        <dbReference type="ARBA" id="ARBA00022737"/>
    </source>
</evidence>
<feature type="domain" description="Teneurin-like YD-shell" evidence="3">
    <location>
        <begin position="5"/>
        <end position="77"/>
    </location>
</feature>
<dbReference type="Gene3D" id="2.180.10.10">
    <property type="entry name" value="RHS repeat-associated core"/>
    <property type="match status" value="1"/>
</dbReference>
<dbReference type="EMBL" id="SRXW01000003">
    <property type="protein sequence ID" value="TGY88189.1"/>
    <property type="molecule type" value="Genomic_DNA"/>
</dbReference>
<dbReference type="Pfam" id="PF25023">
    <property type="entry name" value="TEN_YD-shell"/>
    <property type="match status" value="1"/>
</dbReference>
<evidence type="ECO:0000313" key="4">
    <source>
        <dbReference type="EMBL" id="TGY88189.1"/>
    </source>
</evidence>
<gene>
    <name evidence="4" type="ORF">E5163_10165</name>
</gene>
<dbReference type="AlphaFoldDB" id="A0A4V3RXX4"/>
<proteinExistence type="predicted"/>
<accession>A0A4V3RXX4</accession>
<dbReference type="RefSeq" id="WP_135996034.1">
    <property type="nucleotide sequence ID" value="NZ_CP071057.1"/>
</dbReference>
<reference evidence="4 5" key="1">
    <citation type="journal article" date="2017" name="Int. J. Syst. Evol. Microbiol.">
        <title>Marinicauda algicola sp. nov., isolated from a marine red alga Rhodosorus marinus.</title>
        <authorList>
            <person name="Jeong S.E."/>
            <person name="Jeon S.H."/>
            <person name="Chun B.H."/>
            <person name="Kim D.W."/>
            <person name="Jeon C.O."/>
        </authorList>
    </citation>
    <scope>NUCLEOTIDE SEQUENCE [LARGE SCALE GENOMIC DNA]</scope>
    <source>
        <strain evidence="4 5">JCM 31718</strain>
    </source>
</reference>
<keyword evidence="1" id="KW-0677">Repeat</keyword>
<evidence type="ECO:0000313" key="5">
    <source>
        <dbReference type="Proteomes" id="UP000308054"/>
    </source>
</evidence>
<evidence type="ECO:0000259" key="3">
    <source>
        <dbReference type="Pfam" id="PF25023"/>
    </source>
</evidence>
<dbReference type="Proteomes" id="UP000308054">
    <property type="component" value="Unassembled WGS sequence"/>
</dbReference>
<organism evidence="4 5">
    <name type="scientific">Marinicauda algicola</name>
    <dbReference type="NCBI Taxonomy" id="2029849"/>
    <lineage>
        <taxon>Bacteria</taxon>
        <taxon>Pseudomonadati</taxon>
        <taxon>Pseudomonadota</taxon>
        <taxon>Alphaproteobacteria</taxon>
        <taxon>Maricaulales</taxon>
        <taxon>Maricaulaceae</taxon>
        <taxon>Marinicauda</taxon>
    </lineage>
</organism>